<name>A0A5J6WMJ7_MORMI</name>
<accession>A0A5J6WMJ7</accession>
<evidence type="ECO:0000259" key="4">
    <source>
        <dbReference type="Pfam" id="PF13435"/>
    </source>
</evidence>
<dbReference type="InterPro" id="IPR036280">
    <property type="entry name" value="Multihaem_cyt_sf"/>
</dbReference>
<dbReference type="GO" id="GO:0042597">
    <property type="term" value="C:periplasmic space"/>
    <property type="evidence" value="ECO:0007669"/>
    <property type="project" value="InterPro"/>
</dbReference>
<evidence type="ECO:0000313" key="5">
    <source>
        <dbReference type="EMBL" id="QFI38300.1"/>
    </source>
</evidence>
<dbReference type="InterPro" id="IPR051829">
    <property type="entry name" value="Multiheme_Cytochr_ET"/>
</dbReference>
<evidence type="ECO:0000313" key="6">
    <source>
        <dbReference type="Proteomes" id="UP000327424"/>
    </source>
</evidence>
<evidence type="ECO:0000256" key="2">
    <source>
        <dbReference type="PROSITE-ProRule" id="PRU00339"/>
    </source>
</evidence>
<dbReference type="Pfam" id="PF14559">
    <property type="entry name" value="TPR_19"/>
    <property type="match status" value="1"/>
</dbReference>
<dbReference type="SUPFAM" id="SSF48452">
    <property type="entry name" value="TPR-like"/>
    <property type="match status" value="1"/>
</dbReference>
<dbReference type="AlphaFoldDB" id="A0A5J6WMJ7"/>
<dbReference type="Gene3D" id="1.25.40.10">
    <property type="entry name" value="Tetratricopeptide repeat domain"/>
    <property type="match status" value="1"/>
</dbReference>
<keyword evidence="6" id="KW-1185">Reference proteome</keyword>
<keyword evidence="2" id="KW-0802">TPR repeat</keyword>
<reference evidence="5 6" key="1">
    <citation type="submission" date="2019-09" db="EMBL/GenBank/DDBJ databases">
        <title>Hybrid Assembly of the complete Genome of the Deep-Sea Bacterium Moritella marina from long Nanopore and Illumina reads.</title>
        <authorList>
            <person name="Magin S."/>
            <person name="Georgoulis A."/>
            <person name="Papadimitriou K."/>
            <person name="Iliakis G."/>
            <person name="Vorgias C.E."/>
        </authorList>
    </citation>
    <scope>NUCLEOTIDE SEQUENCE [LARGE SCALE GENOMIC DNA]</scope>
    <source>
        <strain evidence="5 6">MP-1</strain>
    </source>
</reference>
<feature type="chain" id="PRO_5023926110" evidence="3">
    <location>
        <begin position="26"/>
        <end position="737"/>
    </location>
</feature>
<evidence type="ECO:0000256" key="1">
    <source>
        <dbReference type="ARBA" id="ARBA00022729"/>
    </source>
</evidence>
<dbReference type="RefSeq" id="WP_019440634.1">
    <property type="nucleotide sequence ID" value="NZ_ALOE01000009.1"/>
</dbReference>
<dbReference type="SMART" id="SM00028">
    <property type="entry name" value="TPR"/>
    <property type="match status" value="3"/>
</dbReference>
<dbReference type="PANTHER" id="PTHR35038">
    <property type="entry name" value="DISSIMILATORY SULFITE REDUCTASE SIRA"/>
    <property type="match status" value="1"/>
</dbReference>
<dbReference type="PANTHER" id="PTHR35038:SF8">
    <property type="entry name" value="C-TYPE POLYHEME CYTOCHROME OMCC"/>
    <property type="match status" value="1"/>
</dbReference>
<feature type="signal peptide" evidence="3">
    <location>
        <begin position="1"/>
        <end position="25"/>
    </location>
</feature>
<dbReference type="InterPro" id="IPR023155">
    <property type="entry name" value="Cyt_c-552/4"/>
</dbReference>
<dbReference type="InterPro" id="IPR019734">
    <property type="entry name" value="TPR_rpt"/>
</dbReference>
<dbReference type="OrthoDB" id="9814800at2"/>
<dbReference type="InterPro" id="IPR003321">
    <property type="entry name" value="Cyt_c552"/>
</dbReference>
<dbReference type="SUPFAM" id="SSF48695">
    <property type="entry name" value="Multiheme cytochromes"/>
    <property type="match status" value="1"/>
</dbReference>
<dbReference type="Pfam" id="PF02335">
    <property type="entry name" value="Cytochrom_C552"/>
    <property type="match status" value="1"/>
</dbReference>
<dbReference type="Pfam" id="PF13435">
    <property type="entry name" value="Cytochrome_C554"/>
    <property type="match status" value="2"/>
</dbReference>
<dbReference type="Gene3D" id="1.10.1130.10">
    <property type="entry name" value="Flavocytochrome C3, Chain A"/>
    <property type="match status" value="2"/>
</dbReference>
<dbReference type="InterPro" id="IPR011990">
    <property type="entry name" value="TPR-like_helical_dom_sf"/>
</dbReference>
<protein>
    <submittedName>
        <fullName evidence="5">Ammonia-forming cytochrome c nitrite reductase subunit c552</fullName>
    </submittedName>
</protein>
<dbReference type="Proteomes" id="UP000327424">
    <property type="component" value="Chromosome"/>
</dbReference>
<keyword evidence="1 3" id="KW-0732">Signal</keyword>
<evidence type="ECO:0000256" key="3">
    <source>
        <dbReference type="SAM" id="SignalP"/>
    </source>
</evidence>
<feature type="domain" description="Cytochrome c-552/4" evidence="4">
    <location>
        <begin position="180"/>
        <end position="218"/>
    </location>
</feature>
<proteinExistence type="predicted"/>
<dbReference type="GO" id="GO:0042279">
    <property type="term" value="F:nitrite reductase (cytochrome, ammonia-forming) activity"/>
    <property type="evidence" value="ECO:0007669"/>
    <property type="project" value="InterPro"/>
</dbReference>
<feature type="repeat" description="TPR" evidence="2">
    <location>
        <begin position="652"/>
        <end position="685"/>
    </location>
</feature>
<dbReference type="PROSITE" id="PS50005">
    <property type="entry name" value="TPR"/>
    <property type="match status" value="1"/>
</dbReference>
<dbReference type="EMBL" id="CP044399">
    <property type="protein sequence ID" value="QFI38300.1"/>
    <property type="molecule type" value="Genomic_DNA"/>
</dbReference>
<feature type="domain" description="Cytochrome c-552/4" evidence="4">
    <location>
        <begin position="46"/>
        <end position="67"/>
    </location>
</feature>
<gene>
    <name evidence="5" type="ORF">FR932_10800</name>
</gene>
<dbReference type="KEGG" id="mmaa:FR932_10800"/>
<sequence length="737" mass="82974">MSYLMPLIMLLCNLILLSLSAVVFAQPSYMVNENYIVNQSYVGNDTCIDCHQSEVASWKPSHHANSMLPASDKSVLGDFNNIRFESKDGWTIFNQDQAGYYIETGQTGQTGRRYEVPYVFAYKPLQQILVDIGKGRLQAYPVAWDSRGKEEGGQRWYSLYEDTHIPDTPFNWLGQFNNWNARCAECHSTDLKRGYDVEKDSYNTTFSEVNVSCEACHGPAEKHINLTQAQQKSVANSGFKNKQYKKLDWIFEDGKNTAKVLQGQSVSIDHGQPDQCAACHSRRTSLTDGNDPSEFTQHYIPRLALPELYYSDGQIQDEVYVYGSFSQSKMATAGVTCSNCHDPHSGKVLTLDNNLCAQCHVQSKFDTPEHTLHDSGSSGGQCIDCHMPEKRYMGVDDRRDHAFRIPNPWVSENLGTPDVCLDCHQDKNSQWSQGQLKSKKSKVFGQYDDIGSALLLNAENPPQGQANIAKLVVDESQPAMRRAVLLGRLDMTKMENMQILNEAANSSESLVKLGVITVLERSSQQLQLQVGFGLLYDEHKNVRLQAIKLLAPAFRRELPEKAQKPMQDALMEAVTTYQQQQDLLSAQIALADLAYKVGDLEQAQVQYLNAVRIQPSFLPSKLNLASVYRETSQLDKARVLLEEILVVEPQHAMALHNLGLIYVVKRDWPQALDALIKAKQIEPDNARFSFVYVLALEASGNYEDALVQVDMLEQRTPGDPALKQLRERLQSQLQKQL</sequence>
<organism evidence="5 6">
    <name type="scientific">Moritella marina ATCC 15381</name>
    <dbReference type="NCBI Taxonomy" id="1202962"/>
    <lineage>
        <taxon>Bacteria</taxon>
        <taxon>Pseudomonadati</taxon>
        <taxon>Pseudomonadota</taxon>
        <taxon>Gammaproteobacteria</taxon>
        <taxon>Alteromonadales</taxon>
        <taxon>Moritellaceae</taxon>
        <taxon>Moritella</taxon>
    </lineage>
</organism>